<reference evidence="3 4" key="1">
    <citation type="submission" date="2024-11" db="EMBL/GenBank/DDBJ databases">
        <authorList>
            <person name="Heng Y.C."/>
            <person name="Lim A.C.H."/>
            <person name="Lee J.K.Y."/>
            <person name="Kittelmann S."/>
        </authorList>
    </citation>
    <scope>NUCLEOTIDE SEQUENCE [LARGE SCALE GENOMIC DNA]</scope>
    <source>
        <strain evidence="3 4">WILCCON 0269</strain>
    </source>
</reference>
<feature type="transmembrane region" description="Helical" evidence="1">
    <location>
        <begin position="211"/>
        <end position="231"/>
    </location>
</feature>
<accession>A0ABW8SMR4</accession>
<keyword evidence="1" id="KW-1133">Transmembrane helix</keyword>
<comment type="caution">
    <text evidence="3">The sequence shown here is derived from an EMBL/GenBank/DDBJ whole genome shotgun (WGS) entry which is preliminary data.</text>
</comment>
<gene>
    <name evidence="3" type="ORF">ACJDU8_17530</name>
</gene>
<proteinExistence type="predicted"/>
<keyword evidence="4" id="KW-1185">Reference proteome</keyword>
<dbReference type="EMBL" id="JBJHZX010000029">
    <property type="protein sequence ID" value="MFL0197347.1"/>
    <property type="molecule type" value="Genomic_DNA"/>
</dbReference>
<evidence type="ECO:0000313" key="4">
    <source>
        <dbReference type="Proteomes" id="UP001623660"/>
    </source>
</evidence>
<organism evidence="3 4">
    <name type="scientific">Candidatus Clostridium eludens</name>
    <dbReference type="NCBI Taxonomy" id="3381663"/>
    <lineage>
        <taxon>Bacteria</taxon>
        <taxon>Bacillati</taxon>
        <taxon>Bacillota</taxon>
        <taxon>Clostridia</taxon>
        <taxon>Eubacteriales</taxon>
        <taxon>Clostridiaceae</taxon>
        <taxon>Clostridium</taxon>
    </lineage>
</organism>
<sequence length="275" mass="31014">MKRKKFIIICIVLLVITIPSIGIGTAIKLSIINKTYDAKRKTFPETKYIYDPNTNNDSNSNLPGWAPIERSSELKDNPEGWKLTKKETIMSNNYDQVAKEKEAARQRVLKIARNLVIVVSILFAIILILTVLKEKFREGDLMNGKQKKFIAVCLILYAIILSSIILNTNSRLSALNQAYDSKKTSHYYDSDQIEADKTSAKSEVAKNAKTTGIIISILFGIIMLSGKIILYNPNTPSNNTTAQKLNKLKQLKSQGILTDEEYESKRKDIIDNIEL</sequence>
<dbReference type="InterPro" id="IPR018649">
    <property type="entry name" value="SHOCT"/>
</dbReference>
<evidence type="ECO:0000313" key="3">
    <source>
        <dbReference type="EMBL" id="MFL0197347.1"/>
    </source>
</evidence>
<feature type="transmembrane region" description="Helical" evidence="1">
    <location>
        <begin position="111"/>
        <end position="129"/>
    </location>
</feature>
<keyword evidence="1" id="KW-0812">Transmembrane</keyword>
<protein>
    <submittedName>
        <fullName evidence="3">SHOCT domain-containing protein</fullName>
    </submittedName>
</protein>
<dbReference type="RefSeq" id="WP_406793452.1">
    <property type="nucleotide sequence ID" value="NZ_JBJHZX010000029.1"/>
</dbReference>
<evidence type="ECO:0000256" key="1">
    <source>
        <dbReference type="SAM" id="Phobius"/>
    </source>
</evidence>
<evidence type="ECO:0000259" key="2">
    <source>
        <dbReference type="Pfam" id="PF09851"/>
    </source>
</evidence>
<feature type="domain" description="SHOCT" evidence="2">
    <location>
        <begin position="244"/>
        <end position="269"/>
    </location>
</feature>
<feature type="transmembrane region" description="Helical" evidence="1">
    <location>
        <begin position="6"/>
        <end position="31"/>
    </location>
</feature>
<feature type="transmembrane region" description="Helical" evidence="1">
    <location>
        <begin position="149"/>
        <end position="166"/>
    </location>
</feature>
<dbReference type="Pfam" id="PF09851">
    <property type="entry name" value="SHOCT"/>
    <property type="match status" value="1"/>
</dbReference>
<dbReference type="Proteomes" id="UP001623660">
    <property type="component" value="Unassembled WGS sequence"/>
</dbReference>
<name>A0ABW8SMR4_9CLOT</name>
<keyword evidence="1" id="KW-0472">Membrane</keyword>